<dbReference type="Pfam" id="PF03275">
    <property type="entry name" value="GLF"/>
    <property type="match status" value="1"/>
</dbReference>
<sequence>MSADYLVVGCGLSGAVMARFMAEERNKKVLIVDKRDHVGGNCYDYIDENGIRINKYGAHLFHTNSERVWKYVNRFSSWTRWEHKVLGVIDGQYIPLPPNITTINMLCGQHLTNQQEVDDWLSRNQLKHKHIDNGYQMATSRVGVTLYEKIFKHYTFKQWGRYPEELDASVLARIPVRNNFDDRYFSDKYQALPSEGYTKVFENILEHENITVRLSCDYFDIDPSTVSNSTIIFSGPIDDFFTNVGYPKLEYRSVNFEIKRLKNTKFFQPCATVNYPGPETPFTRIIEYKHFLNQESPHTTIISETTCSDGDPYYPVPNKRNMELYEQYRALAEKERNIHFVGRLASYKYFNMDQAILNALEYCDSNFSI</sequence>
<keyword evidence="8" id="KW-1185">Reference proteome</keyword>
<keyword evidence="4" id="KW-0274">FAD</keyword>
<gene>
    <name evidence="7" type="ORF">MCOR_632</name>
</gene>
<dbReference type="AlphaFoldDB" id="A0A6J7ZWB5"/>
<dbReference type="SUPFAM" id="SSF51971">
    <property type="entry name" value="Nucleotide-binding domain"/>
    <property type="match status" value="1"/>
</dbReference>
<dbReference type="PANTHER" id="PTHR21197:SF0">
    <property type="entry name" value="UDP-GALACTOPYRANOSE MUTASE"/>
    <property type="match status" value="1"/>
</dbReference>
<dbReference type="GO" id="GO:0050660">
    <property type="term" value="F:flavin adenine dinucleotide binding"/>
    <property type="evidence" value="ECO:0007669"/>
    <property type="project" value="TreeGrafter"/>
</dbReference>
<dbReference type="PANTHER" id="PTHR21197">
    <property type="entry name" value="UDP-GALACTOPYRANOSE MUTASE"/>
    <property type="match status" value="1"/>
</dbReference>
<evidence type="ECO:0000259" key="6">
    <source>
        <dbReference type="Pfam" id="PF03275"/>
    </source>
</evidence>
<comment type="similarity">
    <text evidence="2">Belongs to the UDP-galactopyranose/dTDP-fucopyranose mutase family.</text>
</comment>
<dbReference type="EMBL" id="CACVKT020000158">
    <property type="protein sequence ID" value="CAC5356532.1"/>
    <property type="molecule type" value="Genomic_DNA"/>
</dbReference>
<dbReference type="InterPro" id="IPR015899">
    <property type="entry name" value="UDP-GalPyranose_mutase_C"/>
</dbReference>
<keyword evidence="5 7" id="KW-0413">Isomerase</keyword>
<proteinExistence type="inferred from homology"/>
<keyword evidence="3" id="KW-0285">Flavoprotein</keyword>
<accession>A0A6J7ZWB5</accession>
<evidence type="ECO:0000313" key="8">
    <source>
        <dbReference type="Proteomes" id="UP000507470"/>
    </source>
</evidence>
<comment type="cofactor">
    <cofactor evidence="1">
        <name>FAD</name>
        <dbReference type="ChEBI" id="CHEBI:57692"/>
    </cofactor>
</comment>
<dbReference type="EC" id="5.4.99.9" evidence="7"/>
<dbReference type="OrthoDB" id="8300468at2759"/>
<dbReference type="NCBIfam" id="TIGR00031">
    <property type="entry name" value="UDP-GALP_mutase"/>
    <property type="match status" value="1"/>
</dbReference>
<dbReference type="Pfam" id="PF13450">
    <property type="entry name" value="NAD_binding_8"/>
    <property type="match status" value="1"/>
</dbReference>
<dbReference type="SUPFAM" id="SSF54373">
    <property type="entry name" value="FAD-linked reductases, C-terminal domain"/>
    <property type="match status" value="1"/>
</dbReference>
<evidence type="ECO:0000256" key="1">
    <source>
        <dbReference type="ARBA" id="ARBA00001974"/>
    </source>
</evidence>
<evidence type="ECO:0000256" key="4">
    <source>
        <dbReference type="ARBA" id="ARBA00022827"/>
    </source>
</evidence>
<feature type="domain" description="UDP-galactopyranose mutase C-terminal" evidence="6">
    <location>
        <begin position="149"/>
        <end position="349"/>
    </location>
</feature>
<name>A0A6J7ZWB5_MYTCO</name>
<dbReference type="Proteomes" id="UP000507470">
    <property type="component" value="Unassembled WGS sequence"/>
</dbReference>
<evidence type="ECO:0000256" key="3">
    <source>
        <dbReference type="ARBA" id="ARBA00022630"/>
    </source>
</evidence>
<reference evidence="7 8" key="1">
    <citation type="submission" date="2020-06" db="EMBL/GenBank/DDBJ databases">
        <authorList>
            <person name="Li R."/>
            <person name="Bekaert M."/>
        </authorList>
    </citation>
    <scope>NUCLEOTIDE SEQUENCE [LARGE SCALE GENOMIC DNA]</scope>
    <source>
        <strain evidence="8">wild</strain>
    </source>
</reference>
<evidence type="ECO:0000256" key="2">
    <source>
        <dbReference type="ARBA" id="ARBA00009321"/>
    </source>
</evidence>
<protein>
    <submittedName>
        <fullName evidence="7">Glf</fullName>
        <ecNumber evidence="7">5.4.99.9</ecNumber>
    </submittedName>
</protein>
<dbReference type="Gene3D" id="3.40.50.720">
    <property type="entry name" value="NAD(P)-binding Rossmann-like Domain"/>
    <property type="match status" value="3"/>
</dbReference>
<dbReference type="InterPro" id="IPR004379">
    <property type="entry name" value="UDP-GALP_mutase"/>
</dbReference>
<dbReference type="GO" id="GO:0008767">
    <property type="term" value="F:UDP-galactopyranose mutase activity"/>
    <property type="evidence" value="ECO:0007669"/>
    <property type="project" value="UniProtKB-EC"/>
</dbReference>
<organism evidence="7 8">
    <name type="scientific">Mytilus coruscus</name>
    <name type="common">Sea mussel</name>
    <dbReference type="NCBI Taxonomy" id="42192"/>
    <lineage>
        <taxon>Eukaryota</taxon>
        <taxon>Metazoa</taxon>
        <taxon>Spiralia</taxon>
        <taxon>Lophotrochozoa</taxon>
        <taxon>Mollusca</taxon>
        <taxon>Bivalvia</taxon>
        <taxon>Autobranchia</taxon>
        <taxon>Pteriomorphia</taxon>
        <taxon>Mytilida</taxon>
        <taxon>Mytiloidea</taxon>
        <taxon>Mytilidae</taxon>
        <taxon>Mytilinae</taxon>
        <taxon>Mytilus</taxon>
    </lineage>
</organism>
<evidence type="ECO:0000256" key="5">
    <source>
        <dbReference type="ARBA" id="ARBA00023235"/>
    </source>
</evidence>
<evidence type="ECO:0000313" key="7">
    <source>
        <dbReference type="EMBL" id="CAC5356532.1"/>
    </source>
</evidence>